<dbReference type="HOGENOM" id="CLU_139760_1_0_9"/>
<organism evidence="2 3">
    <name type="scientific">Clostridium saccharobutylicum DSM 13864</name>
    <dbReference type="NCBI Taxonomy" id="1345695"/>
    <lineage>
        <taxon>Bacteria</taxon>
        <taxon>Bacillati</taxon>
        <taxon>Bacillota</taxon>
        <taxon>Clostridia</taxon>
        <taxon>Eubacteriales</taxon>
        <taxon>Clostridiaceae</taxon>
        <taxon>Clostridium</taxon>
    </lineage>
</organism>
<evidence type="ECO:0000313" key="3">
    <source>
        <dbReference type="Proteomes" id="UP000017118"/>
    </source>
</evidence>
<sequence length="137" mass="16573">MSNTLNRIRKYRELLADINEIDIRIQELEEDILGISGQGMEERTGKTYKITSSVEQQAEKLIEKKEQLYREQIIKKRELKRIENAITILTEEERDIMQIVHIEHRKYYVVQEKLKLSYQRVKQLEKQAAKKMEKYIY</sequence>
<dbReference type="EMBL" id="CP006721">
    <property type="protein sequence ID" value="AGX44528.1"/>
    <property type="molecule type" value="Genomic_DNA"/>
</dbReference>
<dbReference type="Proteomes" id="UP000017118">
    <property type="component" value="Chromosome"/>
</dbReference>
<dbReference type="eggNOG" id="ENOG5030GBU">
    <property type="taxonomic scope" value="Bacteria"/>
</dbReference>
<feature type="coiled-coil region" evidence="1">
    <location>
        <begin position="11"/>
        <end position="71"/>
    </location>
</feature>
<accession>U5MVG9</accession>
<dbReference type="KEGG" id="csb:CLSA_c35670"/>
<dbReference type="InterPro" id="IPR013324">
    <property type="entry name" value="RNA_pol_sigma_r3/r4-like"/>
</dbReference>
<dbReference type="RefSeq" id="WP_022747961.1">
    <property type="nucleotide sequence ID" value="NC_022571.1"/>
</dbReference>
<dbReference type="Gene3D" id="1.20.140.160">
    <property type="match status" value="1"/>
</dbReference>
<keyword evidence="3" id="KW-1185">Reference proteome</keyword>
<proteinExistence type="predicted"/>
<name>U5MVG9_CLOSA</name>
<dbReference type="PATRIC" id="fig|1345695.10.peg.2990"/>
<dbReference type="SUPFAM" id="SSF88659">
    <property type="entry name" value="Sigma3 and sigma4 domains of RNA polymerase sigma factors"/>
    <property type="match status" value="1"/>
</dbReference>
<evidence type="ECO:0000313" key="2">
    <source>
        <dbReference type="EMBL" id="AGX44528.1"/>
    </source>
</evidence>
<protein>
    <submittedName>
        <fullName evidence="2">Uncharacterized protein</fullName>
    </submittedName>
</protein>
<keyword evidence="1" id="KW-0175">Coiled coil</keyword>
<evidence type="ECO:0000256" key="1">
    <source>
        <dbReference type="SAM" id="Coils"/>
    </source>
</evidence>
<reference evidence="2 3" key="1">
    <citation type="journal article" date="2013" name="Genome Announc.">
        <title>Complete Genome Sequence of the Solvent Producer Clostridium saccharobutylicum NCP262 (DSM 13864).</title>
        <authorList>
            <person name="Poehlein A."/>
            <person name="Hartwich K."/>
            <person name="Krabben P."/>
            <person name="Ehrenreich A."/>
            <person name="Liebl W."/>
            <person name="Durre P."/>
            <person name="Gottschalk G."/>
            <person name="Daniel R."/>
        </authorList>
    </citation>
    <scope>NUCLEOTIDE SEQUENCE [LARGE SCALE GENOMIC DNA]</scope>
    <source>
        <strain evidence="2">DSM 13864</strain>
    </source>
</reference>
<dbReference type="GeneID" id="55475889"/>
<dbReference type="AlphaFoldDB" id="U5MVG9"/>
<gene>
    <name evidence="2" type="ORF">CLSA_c35670</name>
</gene>
<dbReference type="OrthoDB" id="1905863at2"/>